<dbReference type="PANTHER" id="PTHR35889">
    <property type="entry name" value="CYCLOINULO-OLIGOSACCHARIDE FRUCTANOTRANSFERASE-RELATED"/>
    <property type="match status" value="1"/>
</dbReference>
<dbReference type="PANTHER" id="PTHR35889:SF3">
    <property type="entry name" value="F-BOX DOMAIN-CONTAINING PROTEIN"/>
    <property type="match status" value="1"/>
</dbReference>
<name>A0A1M7HWL6_9BACT</name>
<dbReference type="AlphaFoldDB" id="A0A1M7HWL6"/>
<dbReference type="Pfam" id="PF07587">
    <property type="entry name" value="PSD1"/>
    <property type="match status" value="1"/>
</dbReference>
<feature type="domain" description="Cytochrome C Planctomycete-type" evidence="4">
    <location>
        <begin position="41"/>
        <end position="97"/>
    </location>
</feature>
<dbReference type="Proteomes" id="UP000184513">
    <property type="component" value="Unassembled WGS sequence"/>
</dbReference>
<reference evidence="5 6" key="1">
    <citation type="submission" date="2016-11" db="EMBL/GenBank/DDBJ databases">
        <authorList>
            <person name="Jaros S."/>
            <person name="Januszkiewicz K."/>
            <person name="Wedrychowicz H."/>
        </authorList>
    </citation>
    <scope>NUCLEOTIDE SEQUENCE [LARGE SCALE GENOMIC DNA]</scope>
    <source>
        <strain evidence="5 6">CGMCC 1.6102</strain>
    </source>
</reference>
<dbReference type="EMBL" id="FRCY01000001">
    <property type="protein sequence ID" value="SHM32818.1"/>
    <property type="molecule type" value="Genomic_DNA"/>
</dbReference>
<dbReference type="Gene3D" id="2.60.120.260">
    <property type="entry name" value="Galactose-binding domain-like"/>
    <property type="match status" value="1"/>
</dbReference>
<feature type="domain" description="DUF1553" evidence="3">
    <location>
        <begin position="620"/>
        <end position="874"/>
    </location>
</feature>
<evidence type="ECO:0000259" key="4">
    <source>
        <dbReference type="Pfam" id="PF07635"/>
    </source>
</evidence>
<dbReference type="Pfam" id="PF03422">
    <property type="entry name" value="CBM_6"/>
    <property type="match status" value="1"/>
</dbReference>
<proteinExistence type="predicted"/>
<dbReference type="InterPro" id="IPR011444">
    <property type="entry name" value="DUF1549"/>
</dbReference>
<dbReference type="CDD" id="cd04084">
    <property type="entry name" value="CBM6_xylanase-like"/>
    <property type="match status" value="1"/>
</dbReference>
<dbReference type="InterPro" id="IPR005084">
    <property type="entry name" value="CBM6"/>
</dbReference>
<evidence type="ECO:0000259" key="1">
    <source>
        <dbReference type="Pfam" id="PF03422"/>
    </source>
</evidence>
<protein>
    <submittedName>
        <fullName evidence="5">Carbohydrate binding module (Family 6)</fullName>
    </submittedName>
</protein>
<dbReference type="SUPFAM" id="SSF49785">
    <property type="entry name" value="Galactose-binding domain-like"/>
    <property type="match status" value="1"/>
</dbReference>
<dbReference type="InterPro" id="IPR011429">
    <property type="entry name" value="Cyt_c_Planctomycete-type"/>
</dbReference>
<dbReference type="STRING" id="388280.SAMN04488057_10189"/>
<evidence type="ECO:0000259" key="3">
    <source>
        <dbReference type="Pfam" id="PF07587"/>
    </source>
</evidence>
<evidence type="ECO:0000313" key="5">
    <source>
        <dbReference type="EMBL" id="SHM32818.1"/>
    </source>
</evidence>
<dbReference type="RefSeq" id="WP_073090026.1">
    <property type="nucleotide sequence ID" value="NZ_FRCY01000001.1"/>
</dbReference>
<organism evidence="5 6">
    <name type="scientific">Cyclobacterium lianum</name>
    <dbReference type="NCBI Taxonomy" id="388280"/>
    <lineage>
        <taxon>Bacteria</taxon>
        <taxon>Pseudomonadati</taxon>
        <taxon>Bacteroidota</taxon>
        <taxon>Cytophagia</taxon>
        <taxon>Cytophagales</taxon>
        <taxon>Cyclobacteriaceae</taxon>
        <taxon>Cyclobacterium</taxon>
    </lineage>
</organism>
<dbReference type="GO" id="GO:0030246">
    <property type="term" value="F:carbohydrate binding"/>
    <property type="evidence" value="ECO:0007669"/>
    <property type="project" value="InterPro"/>
</dbReference>
<sequence length="915" mass="105612">MKSWKSLFVLPLLAGIIYWSWHKDDPVSYNRDIRPIVNNKCISCHGGVKQSGGFSLLFESEAKMPTESGKPAIIPGNEEASEMLARLSHHDPEIRMPLGKDPLSEQEIDLIRRWINEGAKWEKHWAYIPPEKNIPLPSSPGGDTEAINGVDHFIFSKLDEMGLRPNPEAPKEILLRRLALDLTGIPPDLEAYAAFNKDTSPNAYENAVDRLLDSPHFGEKWAAFWMDLARYADSKGYEKDLHREIWKYRDWLIEAFNEDMPYDAFSIAQIAGDLLPNPSEKDLLATAFHRNTMANDEGGTNDEEFRVAAVMERVGTTFEVWQGTTMACVQCHSHPYDPIRHEDFYRSMAFFNNTRDKDLYNEQPKVFTYEPAGRQKVHDILSWVNERLRPEDKLKAVSDEFLHRQKEDLLYRLGHRQVEAEEFQDKSRFIELVGHDQASIWQVQDSSWIMFEQVDLTDVEAISMSYASLTGARVEIRLDSILGRKIGEATFGVTGKGFPSNRPEQWKTIKIPIDAVNGKRDLYYYFKKDRIFAQDLVRVDWLYYHEQAPVKNHYPEAVQQKLEELLAVKPVQTPILQDLPEDQSRKTHMFERGDWRSPSSEVRAGIPDILGKLSDADPDRMDFALWLVSEDNPLTARVMVNRIWEQLFGFGIVESMEDFGSQGIPPTHPELLDWLALTFREDMNWSMKSLIKMIVMSASYRQSSVSSDEKQQKDPYNKYLSRGSRTRLPAETIRDQALALSGLLNRQLYGPSVMPYQPENIISFGGRFWYESEGRDKYRRAVYTYWKRTHPYPSMVTFDSPSREVCTSRRVRTNTPLQSLVLLNDPVYVEAADAWAQRILEESGKDIKSGIERNLQLITAKPPEQEKVEVLHKLYRESLAYYRQEGQDLDSNPELAAMRLVSNAMLNLDEFVTRR</sequence>
<feature type="domain" description="DUF1549" evidence="2">
    <location>
        <begin position="150"/>
        <end position="355"/>
    </location>
</feature>
<evidence type="ECO:0000313" key="6">
    <source>
        <dbReference type="Proteomes" id="UP000184513"/>
    </source>
</evidence>
<dbReference type="OrthoDB" id="1384247at2"/>
<feature type="domain" description="CBM6" evidence="1">
    <location>
        <begin position="436"/>
        <end position="542"/>
    </location>
</feature>
<evidence type="ECO:0000259" key="2">
    <source>
        <dbReference type="Pfam" id="PF07583"/>
    </source>
</evidence>
<dbReference type="InterPro" id="IPR022655">
    <property type="entry name" value="DUF1553"/>
</dbReference>
<keyword evidence="6" id="KW-1185">Reference proteome</keyword>
<dbReference type="InterPro" id="IPR008979">
    <property type="entry name" value="Galactose-bd-like_sf"/>
</dbReference>
<gene>
    <name evidence="5" type="ORF">SAMN04488057_10189</name>
</gene>
<accession>A0A1M7HWL6</accession>
<dbReference type="Pfam" id="PF07583">
    <property type="entry name" value="PSCyt2"/>
    <property type="match status" value="1"/>
</dbReference>
<dbReference type="Pfam" id="PF07635">
    <property type="entry name" value="PSCyt1"/>
    <property type="match status" value="1"/>
</dbReference>